<name>A0AAQ3QGM6_9LILI</name>
<dbReference type="Pfam" id="PF05340">
    <property type="entry name" value="DUF740"/>
    <property type="match status" value="1"/>
</dbReference>
<feature type="region of interest" description="Disordered" evidence="1">
    <location>
        <begin position="42"/>
        <end position="80"/>
    </location>
</feature>
<reference evidence="2 3" key="1">
    <citation type="submission" date="2023-10" db="EMBL/GenBank/DDBJ databases">
        <title>Chromosome-scale genome assembly provides insights into flower coloration mechanisms of Canna indica.</title>
        <authorList>
            <person name="Li C."/>
        </authorList>
    </citation>
    <scope>NUCLEOTIDE SEQUENCE [LARGE SCALE GENOMIC DNA]</scope>
    <source>
        <tissue evidence="2">Flower</tissue>
    </source>
</reference>
<evidence type="ECO:0000256" key="1">
    <source>
        <dbReference type="SAM" id="MobiDB-lite"/>
    </source>
</evidence>
<protein>
    <submittedName>
        <fullName evidence="2">Uncharacterized protein</fullName>
    </submittedName>
</protein>
<feature type="compositionally biased region" description="Low complexity" evidence="1">
    <location>
        <begin position="42"/>
        <end position="70"/>
    </location>
</feature>
<organism evidence="2 3">
    <name type="scientific">Canna indica</name>
    <name type="common">Indian-shot</name>
    <dbReference type="NCBI Taxonomy" id="4628"/>
    <lineage>
        <taxon>Eukaryota</taxon>
        <taxon>Viridiplantae</taxon>
        <taxon>Streptophyta</taxon>
        <taxon>Embryophyta</taxon>
        <taxon>Tracheophyta</taxon>
        <taxon>Spermatophyta</taxon>
        <taxon>Magnoliopsida</taxon>
        <taxon>Liliopsida</taxon>
        <taxon>Zingiberales</taxon>
        <taxon>Cannaceae</taxon>
        <taxon>Canna</taxon>
    </lineage>
</organism>
<dbReference type="PANTHER" id="PTHR34046:SF19">
    <property type="entry name" value="RAPIDLY ELICITED PROTEIN, PUTATIVE-RELATED"/>
    <property type="match status" value="1"/>
</dbReference>
<feature type="region of interest" description="Disordered" evidence="1">
    <location>
        <begin position="95"/>
        <end position="152"/>
    </location>
</feature>
<keyword evidence="3" id="KW-1185">Reference proteome</keyword>
<proteinExistence type="predicted"/>
<feature type="region of interest" description="Disordered" evidence="1">
    <location>
        <begin position="1"/>
        <end position="20"/>
    </location>
</feature>
<gene>
    <name evidence="2" type="ORF">Cni_G17484</name>
</gene>
<evidence type="ECO:0000313" key="2">
    <source>
        <dbReference type="EMBL" id="WOL08731.1"/>
    </source>
</evidence>
<dbReference type="EMBL" id="CP136894">
    <property type="protein sequence ID" value="WOL08731.1"/>
    <property type="molecule type" value="Genomic_DNA"/>
</dbReference>
<sequence length="152" mass="16761">MGRPASSGGWCKRHPKHRQSTGVCPFCLREKLSHLIPRSSNLAPYLSSSSSTSLSSYSSDSDLSYASSPPRRAKAGSKLTKSQSLIIFAIRGRKEDKVKERKGKGKEKVKKKKERFWTKLLNGKKKKEGGGGGGGELLHSQTFKENPTAKWI</sequence>
<evidence type="ECO:0000313" key="3">
    <source>
        <dbReference type="Proteomes" id="UP001327560"/>
    </source>
</evidence>
<dbReference type="InterPro" id="IPR008004">
    <property type="entry name" value="OCTOPUS-like"/>
</dbReference>
<dbReference type="PANTHER" id="PTHR34046">
    <property type="entry name" value="OS06G0218800 PROTEIN"/>
    <property type="match status" value="1"/>
</dbReference>
<feature type="compositionally biased region" description="Basic residues" evidence="1">
    <location>
        <begin position="100"/>
        <end position="114"/>
    </location>
</feature>
<accession>A0AAQ3QGM6</accession>
<dbReference type="AlphaFoldDB" id="A0AAQ3QGM6"/>
<dbReference type="Proteomes" id="UP001327560">
    <property type="component" value="Chromosome 5"/>
</dbReference>